<feature type="binding site" evidence="8">
    <location>
        <begin position="11"/>
        <end position="13"/>
    </location>
    <ligand>
        <name>GTP</name>
        <dbReference type="ChEBI" id="CHEBI:37565"/>
    </ligand>
</feature>
<dbReference type="OrthoDB" id="9788394at2"/>
<dbReference type="HAMAP" id="MF_00316">
    <property type="entry name" value="MobA"/>
    <property type="match status" value="1"/>
</dbReference>
<evidence type="ECO:0000313" key="10">
    <source>
        <dbReference type="EMBL" id="SQI44194.1"/>
    </source>
</evidence>
<dbReference type="GO" id="GO:1902758">
    <property type="term" value="P:bis(molybdopterin guanine dinucleotide)molybdenum biosynthetic process"/>
    <property type="evidence" value="ECO:0007669"/>
    <property type="project" value="TreeGrafter"/>
</dbReference>
<dbReference type="PANTHER" id="PTHR19136:SF81">
    <property type="entry name" value="MOLYBDENUM COFACTOR GUANYLYLTRANSFERASE"/>
    <property type="match status" value="1"/>
</dbReference>
<comment type="similarity">
    <text evidence="8">Belongs to the MobA family.</text>
</comment>
<comment type="function">
    <text evidence="8">Transfers a GMP moiety from GTP to Mo-molybdopterin (Mo-MPT) cofactor (Moco or molybdenum cofactor) to form Mo-molybdopterin guanine dinucleotide (Mo-MGD) cofactor.</text>
</comment>
<name>A0A2X4Y6S7_9GAMM</name>
<dbReference type="Pfam" id="PF12804">
    <property type="entry name" value="NTP_transf_3"/>
    <property type="match status" value="1"/>
</dbReference>
<comment type="subcellular location">
    <subcellularLocation>
        <location evidence="8">Cytoplasm</location>
    </subcellularLocation>
</comment>
<evidence type="ECO:0000256" key="2">
    <source>
        <dbReference type="ARBA" id="ARBA00022679"/>
    </source>
</evidence>
<evidence type="ECO:0000256" key="5">
    <source>
        <dbReference type="ARBA" id="ARBA00022842"/>
    </source>
</evidence>
<comment type="caution">
    <text evidence="8">Lacks conserved residue(s) required for the propagation of feature annotation.</text>
</comment>
<dbReference type="GO" id="GO:0061603">
    <property type="term" value="F:molybdenum cofactor guanylyltransferase activity"/>
    <property type="evidence" value="ECO:0007669"/>
    <property type="project" value="UniProtKB-EC"/>
</dbReference>
<evidence type="ECO:0000256" key="3">
    <source>
        <dbReference type="ARBA" id="ARBA00022723"/>
    </source>
</evidence>
<dbReference type="EC" id="2.7.7.77" evidence="8"/>
<keyword evidence="7 8" id="KW-0501">Molybdenum cofactor biosynthesis</keyword>
<evidence type="ECO:0000256" key="6">
    <source>
        <dbReference type="ARBA" id="ARBA00023134"/>
    </source>
</evidence>
<feature type="binding site" evidence="8">
    <location>
        <position position="70"/>
    </location>
    <ligand>
        <name>GTP</name>
        <dbReference type="ChEBI" id="CHEBI:37565"/>
    </ligand>
</feature>
<feature type="binding site" evidence="8">
    <location>
        <position position="100"/>
    </location>
    <ligand>
        <name>GTP</name>
        <dbReference type="ChEBI" id="CHEBI:37565"/>
    </ligand>
</feature>
<feature type="binding site" evidence="8">
    <location>
        <position position="100"/>
    </location>
    <ligand>
        <name>Mg(2+)</name>
        <dbReference type="ChEBI" id="CHEBI:18420"/>
    </ligand>
</feature>
<dbReference type="KEGG" id="lri:NCTC12151_03529"/>
<dbReference type="InterPro" id="IPR025877">
    <property type="entry name" value="MobA-like_NTP_Trfase"/>
</dbReference>
<evidence type="ECO:0000259" key="9">
    <source>
        <dbReference type="Pfam" id="PF12804"/>
    </source>
</evidence>
<evidence type="ECO:0000313" key="11">
    <source>
        <dbReference type="Proteomes" id="UP000249005"/>
    </source>
</evidence>
<dbReference type="GO" id="GO:0005525">
    <property type="term" value="F:GTP binding"/>
    <property type="evidence" value="ECO:0007669"/>
    <property type="project" value="UniProtKB-UniRule"/>
</dbReference>
<sequence length="191" mass="20792">MSIPTLTGAILSGGQATRMGGLDKGLVTLGKIPLYQHVLQRLQPQVSGVIISANRNIEEYQKSGYPVLSDSISGFKGPLAGILTVLEHSPTEWVLFAPCDTPFIPTHLAETLWAGRQGALAAYADDGERAHPTVALISKQLIQPLRNYLLGGDRKLMIFMSQQSAIPVRFHDDPRAFRNINTLDDAAQEAF</sequence>
<accession>A0A2X4Y6S7</accession>
<keyword evidence="1 8" id="KW-0963">Cytoplasm</keyword>
<gene>
    <name evidence="8 10" type="primary">mobA</name>
    <name evidence="10" type="ORF">NCTC12151_03529</name>
</gene>
<comment type="catalytic activity">
    <reaction evidence="8">
        <text>Mo-molybdopterin + GTP + H(+) = Mo-molybdopterin guanine dinucleotide + diphosphate</text>
        <dbReference type="Rhea" id="RHEA:34243"/>
        <dbReference type="ChEBI" id="CHEBI:15378"/>
        <dbReference type="ChEBI" id="CHEBI:33019"/>
        <dbReference type="ChEBI" id="CHEBI:37565"/>
        <dbReference type="ChEBI" id="CHEBI:71302"/>
        <dbReference type="ChEBI" id="CHEBI:71310"/>
        <dbReference type="EC" id="2.7.7.77"/>
    </reaction>
</comment>
<keyword evidence="11" id="KW-1185">Reference proteome</keyword>
<dbReference type="PANTHER" id="PTHR19136">
    <property type="entry name" value="MOLYBDENUM COFACTOR GUANYLYLTRANSFERASE"/>
    <property type="match status" value="1"/>
</dbReference>
<evidence type="ECO:0000256" key="8">
    <source>
        <dbReference type="HAMAP-Rule" id="MF_00316"/>
    </source>
</evidence>
<dbReference type="InterPro" id="IPR013482">
    <property type="entry name" value="Molybde_CF_guanTrfase"/>
</dbReference>
<dbReference type="InterPro" id="IPR029044">
    <property type="entry name" value="Nucleotide-diphossugar_trans"/>
</dbReference>
<evidence type="ECO:0000256" key="1">
    <source>
        <dbReference type="ARBA" id="ARBA00022490"/>
    </source>
</evidence>
<feature type="domain" description="MobA-like NTP transferase" evidence="9">
    <location>
        <begin position="8"/>
        <end position="161"/>
    </location>
</feature>
<evidence type="ECO:0000256" key="7">
    <source>
        <dbReference type="ARBA" id="ARBA00023150"/>
    </source>
</evidence>
<dbReference type="GO" id="GO:0046872">
    <property type="term" value="F:metal ion binding"/>
    <property type="evidence" value="ECO:0007669"/>
    <property type="project" value="UniProtKB-KW"/>
</dbReference>
<protein>
    <recommendedName>
        <fullName evidence="8">Molybdenum cofactor guanylyltransferase</fullName>
        <shortName evidence="8">MoCo guanylyltransferase</shortName>
        <ecNumber evidence="8">2.7.7.77</ecNumber>
    </recommendedName>
    <alternativeName>
        <fullName evidence="8">GTP:molybdopterin guanylyltransferase</fullName>
    </alternativeName>
    <alternativeName>
        <fullName evidence="8">Mo-MPT guanylyltransferase</fullName>
    </alternativeName>
    <alternativeName>
        <fullName evidence="8">Molybdopterin guanylyltransferase</fullName>
    </alternativeName>
    <alternativeName>
        <fullName evidence="8">Molybdopterin-guanine dinucleotide synthase</fullName>
        <shortName evidence="8">MGD synthase</shortName>
    </alternativeName>
</protein>
<keyword evidence="4 8" id="KW-0547">Nucleotide-binding</keyword>
<dbReference type="NCBIfam" id="TIGR02665">
    <property type="entry name" value="molyb_mobA"/>
    <property type="match status" value="1"/>
</dbReference>
<dbReference type="Proteomes" id="UP000249005">
    <property type="component" value="Chromosome 1"/>
</dbReference>
<evidence type="ECO:0000256" key="4">
    <source>
        <dbReference type="ARBA" id="ARBA00022741"/>
    </source>
</evidence>
<dbReference type="CDD" id="cd02503">
    <property type="entry name" value="MobA"/>
    <property type="match status" value="1"/>
</dbReference>
<dbReference type="AlphaFoldDB" id="A0A2X4Y6S7"/>
<organism evidence="10 11">
    <name type="scientific">Leminorella richardii</name>
    <dbReference type="NCBI Taxonomy" id="158841"/>
    <lineage>
        <taxon>Bacteria</taxon>
        <taxon>Pseudomonadati</taxon>
        <taxon>Pseudomonadota</taxon>
        <taxon>Gammaproteobacteria</taxon>
        <taxon>Enterobacterales</taxon>
        <taxon>Budviciaceae</taxon>
        <taxon>Leminorella</taxon>
    </lineage>
</organism>
<dbReference type="Gene3D" id="3.90.550.10">
    <property type="entry name" value="Spore Coat Polysaccharide Biosynthesis Protein SpsA, Chain A"/>
    <property type="match status" value="1"/>
</dbReference>
<comment type="domain">
    <text evidence="8">The N-terminal domain determines nucleotide recognition and specific binding, while the C-terminal domain determines the specific binding to the target protein.</text>
</comment>
<keyword evidence="3 8" id="KW-0479">Metal-binding</keyword>
<comment type="cofactor">
    <cofactor evidence="8">
        <name>Mg(2+)</name>
        <dbReference type="ChEBI" id="CHEBI:18420"/>
    </cofactor>
</comment>
<dbReference type="EMBL" id="LS483470">
    <property type="protein sequence ID" value="SQI44194.1"/>
    <property type="molecule type" value="Genomic_DNA"/>
</dbReference>
<proteinExistence type="inferred from homology"/>
<keyword evidence="6 8" id="KW-0342">GTP-binding</keyword>
<keyword evidence="5 8" id="KW-0460">Magnesium</keyword>
<dbReference type="RefSeq" id="WP_111741785.1">
    <property type="nucleotide sequence ID" value="NZ_LR698987.1"/>
</dbReference>
<dbReference type="GO" id="GO:0005737">
    <property type="term" value="C:cytoplasm"/>
    <property type="evidence" value="ECO:0007669"/>
    <property type="project" value="UniProtKB-SubCell"/>
</dbReference>
<reference evidence="10 11" key="1">
    <citation type="submission" date="2018-06" db="EMBL/GenBank/DDBJ databases">
        <authorList>
            <consortium name="Pathogen Informatics"/>
            <person name="Doyle S."/>
        </authorList>
    </citation>
    <scope>NUCLEOTIDE SEQUENCE [LARGE SCALE GENOMIC DNA]</scope>
    <source>
        <strain evidence="10 11">NCTC12151</strain>
    </source>
</reference>
<comment type="subunit">
    <text evidence="8">Monomer.</text>
</comment>
<feature type="binding site" evidence="8">
    <location>
        <position position="24"/>
    </location>
    <ligand>
        <name>GTP</name>
        <dbReference type="ChEBI" id="CHEBI:37565"/>
    </ligand>
</feature>
<keyword evidence="2 8" id="KW-0808">Transferase</keyword>
<dbReference type="SUPFAM" id="SSF53448">
    <property type="entry name" value="Nucleotide-diphospho-sugar transferases"/>
    <property type="match status" value="1"/>
</dbReference>